<name>A0A0C9UXQ4_SPHS4</name>
<organism evidence="2 3">
    <name type="scientific">Sphaerobolus stellatus (strain SS14)</name>
    <dbReference type="NCBI Taxonomy" id="990650"/>
    <lineage>
        <taxon>Eukaryota</taxon>
        <taxon>Fungi</taxon>
        <taxon>Dikarya</taxon>
        <taxon>Basidiomycota</taxon>
        <taxon>Agaricomycotina</taxon>
        <taxon>Agaricomycetes</taxon>
        <taxon>Phallomycetidae</taxon>
        <taxon>Geastrales</taxon>
        <taxon>Sphaerobolaceae</taxon>
        <taxon>Sphaerobolus</taxon>
    </lineage>
</organism>
<sequence>MSDLYYRDVGSIRFGIIVVAWGTTDVISKNESSHLSQYPSGQDPLSVGTFLAAIRRLDATITTQFGSTSQALPPRTDGEENEAIEGDPHWQAEEDVTNNIAGEELSYTDAPRTT</sequence>
<evidence type="ECO:0000313" key="3">
    <source>
        <dbReference type="Proteomes" id="UP000054279"/>
    </source>
</evidence>
<evidence type="ECO:0000256" key="1">
    <source>
        <dbReference type="SAM" id="MobiDB-lite"/>
    </source>
</evidence>
<accession>A0A0C9UXQ4</accession>
<proteinExistence type="predicted"/>
<dbReference type="HOGENOM" id="CLU_2122628_0_0_1"/>
<dbReference type="AlphaFoldDB" id="A0A0C9UXQ4"/>
<gene>
    <name evidence="2" type="ORF">M422DRAFT_268300</name>
</gene>
<reference evidence="2 3" key="1">
    <citation type="submission" date="2014-06" db="EMBL/GenBank/DDBJ databases">
        <title>Evolutionary Origins and Diversification of the Mycorrhizal Mutualists.</title>
        <authorList>
            <consortium name="DOE Joint Genome Institute"/>
            <consortium name="Mycorrhizal Genomics Consortium"/>
            <person name="Kohler A."/>
            <person name="Kuo A."/>
            <person name="Nagy L.G."/>
            <person name="Floudas D."/>
            <person name="Copeland A."/>
            <person name="Barry K.W."/>
            <person name="Cichocki N."/>
            <person name="Veneault-Fourrey C."/>
            <person name="LaButti K."/>
            <person name="Lindquist E.A."/>
            <person name="Lipzen A."/>
            <person name="Lundell T."/>
            <person name="Morin E."/>
            <person name="Murat C."/>
            <person name="Riley R."/>
            <person name="Ohm R."/>
            <person name="Sun H."/>
            <person name="Tunlid A."/>
            <person name="Henrissat B."/>
            <person name="Grigoriev I.V."/>
            <person name="Hibbett D.S."/>
            <person name="Martin F."/>
        </authorList>
    </citation>
    <scope>NUCLEOTIDE SEQUENCE [LARGE SCALE GENOMIC DNA]</scope>
    <source>
        <strain evidence="2 3">SS14</strain>
    </source>
</reference>
<protein>
    <submittedName>
        <fullName evidence="2">Uncharacterized protein</fullName>
    </submittedName>
</protein>
<evidence type="ECO:0000313" key="2">
    <source>
        <dbReference type="EMBL" id="KIJ30161.1"/>
    </source>
</evidence>
<dbReference type="EMBL" id="KN837267">
    <property type="protein sequence ID" value="KIJ30161.1"/>
    <property type="molecule type" value="Genomic_DNA"/>
</dbReference>
<feature type="region of interest" description="Disordered" evidence="1">
    <location>
        <begin position="65"/>
        <end position="114"/>
    </location>
</feature>
<keyword evidence="3" id="KW-1185">Reference proteome</keyword>
<dbReference type="Proteomes" id="UP000054279">
    <property type="component" value="Unassembled WGS sequence"/>
</dbReference>